<protein>
    <submittedName>
        <fullName evidence="3">Uncharacterized conserved protein, DUF58 family, contains vWF domain</fullName>
    </submittedName>
</protein>
<evidence type="ECO:0000259" key="1">
    <source>
        <dbReference type="Pfam" id="PF01882"/>
    </source>
</evidence>
<evidence type="ECO:0000313" key="5">
    <source>
        <dbReference type="Proteomes" id="UP000321773"/>
    </source>
</evidence>
<dbReference type="Proteomes" id="UP000321773">
    <property type="component" value="Unassembled WGS sequence"/>
</dbReference>
<dbReference type="EMBL" id="FPAI01000005">
    <property type="protein sequence ID" value="SFS59462.1"/>
    <property type="molecule type" value="Genomic_DNA"/>
</dbReference>
<dbReference type="OrthoDB" id="9789943at2"/>
<evidence type="ECO:0000313" key="4">
    <source>
        <dbReference type="Proteomes" id="UP000199139"/>
    </source>
</evidence>
<dbReference type="PANTHER" id="PTHR34351">
    <property type="entry name" value="SLR1927 PROTEIN-RELATED"/>
    <property type="match status" value="1"/>
</dbReference>
<name>A0A1I6R3Z2_9BACI</name>
<keyword evidence="5" id="KW-1185">Reference proteome</keyword>
<dbReference type="RefSeq" id="WP_062322160.1">
    <property type="nucleotide sequence ID" value="NZ_BJWJ01000004.1"/>
</dbReference>
<feature type="domain" description="DUF58" evidence="1">
    <location>
        <begin position="181"/>
        <end position="228"/>
    </location>
</feature>
<reference evidence="2 5" key="2">
    <citation type="submission" date="2019-07" db="EMBL/GenBank/DDBJ databases">
        <title>Whole genome shotgun sequence of Halolactibacillus miurensis NBRC 100873.</title>
        <authorList>
            <person name="Hosoyama A."/>
            <person name="Uohara A."/>
            <person name="Ohji S."/>
            <person name="Ichikawa N."/>
        </authorList>
    </citation>
    <scope>NUCLEOTIDE SEQUENCE [LARGE SCALE GENOMIC DNA]</scope>
    <source>
        <strain evidence="2 5">NBRC 100873</strain>
    </source>
</reference>
<dbReference type="InterPro" id="IPR002881">
    <property type="entry name" value="DUF58"/>
</dbReference>
<gene>
    <name evidence="2" type="ORF">HMI01_05720</name>
    <name evidence="3" type="ORF">SAMN05421668_105103</name>
</gene>
<dbReference type="PANTHER" id="PTHR34351:SF2">
    <property type="entry name" value="DUF58 DOMAIN-CONTAINING PROTEIN"/>
    <property type="match status" value="1"/>
</dbReference>
<evidence type="ECO:0000313" key="3">
    <source>
        <dbReference type="EMBL" id="SFS59462.1"/>
    </source>
</evidence>
<dbReference type="STRING" id="306541.SAMN05421668_105103"/>
<sequence length="362" mass="42005">MNLAWLIIFVVAIIYLQSVFFQKFGFKGLTYNRSFNKQTAFPNEKIEIIDEITNRKLLPLPWVSVEAKMSRYLVSVVNEEILEEDAFHQTLFSLLPYQQIKRRHHMVVKKRGVYHLASVALTLGDMFGFSDTYQSHETTGKLIVYPKLYRKNTLPEDVQVFLGEHAVNRWIIDDPFLKIGTRDYQTGDASHKINWKQTAKRRDLQVNEHDHTRELDLTIVLNVDQSDDIWLPVNDDALFEESISIVGSMFYQLNQQAAPFRFLTNAVTINNRQPDLNDVQLLEQGVGQGHYQQGLTTLSYLIPERQHHFKHVLDYLIRRSTDETLVILTPVITEVITTRVEALKKNGNQVTLILIKAPKEVR</sequence>
<accession>A0A1I6R3Z2</accession>
<organism evidence="3 4">
    <name type="scientific">Halolactibacillus miurensis</name>
    <dbReference type="NCBI Taxonomy" id="306541"/>
    <lineage>
        <taxon>Bacteria</taxon>
        <taxon>Bacillati</taxon>
        <taxon>Bacillota</taxon>
        <taxon>Bacilli</taxon>
        <taxon>Bacillales</taxon>
        <taxon>Bacillaceae</taxon>
        <taxon>Halolactibacillus</taxon>
    </lineage>
</organism>
<dbReference type="Pfam" id="PF01882">
    <property type="entry name" value="DUF58"/>
    <property type="match status" value="1"/>
</dbReference>
<dbReference type="AlphaFoldDB" id="A0A1I6R3Z2"/>
<dbReference type="Proteomes" id="UP000199139">
    <property type="component" value="Unassembled WGS sequence"/>
</dbReference>
<reference evidence="3 4" key="1">
    <citation type="submission" date="2016-10" db="EMBL/GenBank/DDBJ databases">
        <authorList>
            <person name="de Groot N.N."/>
        </authorList>
    </citation>
    <scope>NUCLEOTIDE SEQUENCE [LARGE SCALE GENOMIC DNA]</scope>
    <source>
        <strain evidence="3 4">DSM 17074</strain>
    </source>
</reference>
<proteinExistence type="predicted"/>
<dbReference type="EMBL" id="BJWJ01000004">
    <property type="protein sequence ID" value="GEM03584.1"/>
    <property type="molecule type" value="Genomic_DNA"/>
</dbReference>
<evidence type="ECO:0000313" key="2">
    <source>
        <dbReference type="EMBL" id="GEM03584.1"/>
    </source>
</evidence>